<comment type="similarity">
    <text evidence="2">Belongs to the LytR/CpsA/Psr (LCP) family.</text>
</comment>
<keyword evidence="6" id="KW-1133">Transmembrane helix</keyword>
<evidence type="ECO:0000256" key="9">
    <source>
        <dbReference type="ARBA" id="ARBA00023163"/>
    </source>
</evidence>
<evidence type="ECO:0000256" key="11">
    <source>
        <dbReference type="ARBA" id="ARBA00040752"/>
    </source>
</evidence>
<comment type="function">
    <text evidence="10">Involved in SarA attenuation. Affects resistance to oxacillin and teicoplanin, as well as the synthesis of virulence factors.</text>
</comment>
<dbReference type="PANTHER" id="PTHR33392:SF8">
    <property type="entry name" value="REGULATORY PROTEIN MSRR"/>
    <property type="match status" value="1"/>
</dbReference>
<dbReference type="OrthoDB" id="9782542at2"/>
<dbReference type="NCBIfam" id="TIGR00350">
    <property type="entry name" value="lytR_cpsA_psr"/>
    <property type="match status" value="1"/>
</dbReference>
<feature type="domain" description="Cell envelope-related transcriptional attenuator" evidence="12">
    <location>
        <begin position="94"/>
        <end position="242"/>
    </location>
</feature>
<keyword evidence="3" id="KW-1003">Cell membrane</keyword>
<dbReference type="GO" id="GO:0071555">
    <property type="term" value="P:cell wall organization"/>
    <property type="evidence" value="ECO:0007669"/>
    <property type="project" value="UniProtKB-KW"/>
</dbReference>
<evidence type="ECO:0000256" key="3">
    <source>
        <dbReference type="ARBA" id="ARBA00022475"/>
    </source>
</evidence>
<dbReference type="Proteomes" id="UP000294650">
    <property type="component" value="Unassembled WGS sequence"/>
</dbReference>
<comment type="subcellular location">
    <subcellularLocation>
        <location evidence="1">Cell membrane</location>
        <topology evidence="1">Single-pass type II membrane protein</topology>
    </subcellularLocation>
</comment>
<keyword evidence="7" id="KW-0805">Transcription regulation</keyword>
<dbReference type="Pfam" id="PF03816">
    <property type="entry name" value="LytR_cpsA_psr"/>
    <property type="match status" value="1"/>
</dbReference>
<evidence type="ECO:0000313" key="14">
    <source>
        <dbReference type="Proteomes" id="UP000294650"/>
    </source>
</evidence>
<organism evidence="13 14">
    <name type="scientific">Melghiribacillus thermohalophilus</name>
    <dbReference type="NCBI Taxonomy" id="1324956"/>
    <lineage>
        <taxon>Bacteria</taxon>
        <taxon>Bacillati</taxon>
        <taxon>Bacillota</taxon>
        <taxon>Bacilli</taxon>
        <taxon>Bacillales</taxon>
        <taxon>Bacillaceae</taxon>
        <taxon>Melghiribacillus</taxon>
    </lineage>
</organism>
<dbReference type="PANTHER" id="PTHR33392">
    <property type="entry name" value="POLYISOPRENYL-TEICHOIC ACID--PEPTIDOGLYCAN TEICHOIC ACID TRANSFERASE TAGU"/>
    <property type="match status" value="1"/>
</dbReference>
<protein>
    <recommendedName>
        <fullName evidence="11">Regulatory protein MsrR</fullName>
    </recommendedName>
</protein>
<evidence type="ECO:0000256" key="7">
    <source>
        <dbReference type="ARBA" id="ARBA00023015"/>
    </source>
</evidence>
<comment type="caution">
    <text evidence="13">The sequence shown here is derived from an EMBL/GenBank/DDBJ whole genome shotgun (WGS) entry which is preliminary data.</text>
</comment>
<dbReference type="AlphaFoldDB" id="A0A4R3N0V9"/>
<dbReference type="RefSeq" id="WP_132371739.1">
    <property type="nucleotide sequence ID" value="NZ_SMAN01000009.1"/>
</dbReference>
<reference evidence="13 14" key="1">
    <citation type="submission" date="2019-03" db="EMBL/GenBank/DDBJ databases">
        <title>Genomic Encyclopedia of Type Strains, Phase IV (KMG-IV): sequencing the most valuable type-strain genomes for metagenomic binning, comparative biology and taxonomic classification.</title>
        <authorList>
            <person name="Goeker M."/>
        </authorList>
    </citation>
    <scope>NUCLEOTIDE SEQUENCE [LARGE SCALE GENOMIC DNA]</scope>
    <source>
        <strain evidence="13 14">DSM 25894</strain>
    </source>
</reference>
<keyword evidence="8" id="KW-0472">Membrane</keyword>
<keyword evidence="14" id="KW-1185">Reference proteome</keyword>
<evidence type="ECO:0000256" key="10">
    <source>
        <dbReference type="ARBA" id="ARBA00037178"/>
    </source>
</evidence>
<keyword evidence="9" id="KW-0804">Transcription</keyword>
<dbReference type="EMBL" id="SMAN01000009">
    <property type="protein sequence ID" value="TCT22425.1"/>
    <property type="molecule type" value="Genomic_DNA"/>
</dbReference>
<evidence type="ECO:0000256" key="1">
    <source>
        <dbReference type="ARBA" id="ARBA00004401"/>
    </source>
</evidence>
<dbReference type="InterPro" id="IPR050922">
    <property type="entry name" value="LytR/CpsA/Psr_CW_biosynth"/>
</dbReference>
<proteinExistence type="inferred from homology"/>
<accession>A0A4R3N0V9</accession>
<evidence type="ECO:0000256" key="2">
    <source>
        <dbReference type="ARBA" id="ARBA00006068"/>
    </source>
</evidence>
<dbReference type="Gene3D" id="3.40.630.190">
    <property type="entry name" value="LCP protein"/>
    <property type="match status" value="1"/>
</dbReference>
<sequence>MAESRMMKRKKRRKRKRKYIFSFVILFFLSLLLYGGYEFMAGQEEARDRLNEMNTDDSNNQGNQYTDFNPAEQLTDKINVLLLGVDSRGEEKSRTDTIMIGQYDPEKDTAKLASIMRDTYVNIPGYGYNKINAAFFFGGPELLRQTLKENFDLDIHYYAIVDFQGFIHVVDTIAPDGVEIDVEKRMVYRDDSDGTYIDLYPGKQTLDGENLLDYARFRNDAEGDFGRVRRQQQIINTLKDEVLSVGGILKLPRVIGTILPYVETNMKTSTILSLGKDYLLNPIDSIETMTIPVEGSFWDETYDHAGAVLAIDEEKNRQAIKEFFETDN</sequence>
<evidence type="ECO:0000256" key="6">
    <source>
        <dbReference type="ARBA" id="ARBA00022989"/>
    </source>
</evidence>
<dbReference type="GO" id="GO:0005886">
    <property type="term" value="C:plasma membrane"/>
    <property type="evidence" value="ECO:0007669"/>
    <property type="project" value="UniProtKB-SubCell"/>
</dbReference>
<evidence type="ECO:0000259" key="12">
    <source>
        <dbReference type="Pfam" id="PF03816"/>
    </source>
</evidence>
<name>A0A4R3N0V9_9BACI</name>
<evidence type="ECO:0000256" key="8">
    <source>
        <dbReference type="ARBA" id="ARBA00023136"/>
    </source>
</evidence>
<keyword evidence="5" id="KW-0735">Signal-anchor</keyword>
<evidence type="ECO:0000256" key="4">
    <source>
        <dbReference type="ARBA" id="ARBA00022692"/>
    </source>
</evidence>
<evidence type="ECO:0000313" key="13">
    <source>
        <dbReference type="EMBL" id="TCT22425.1"/>
    </source>
</evidence>
<dbReference type="InterPro" id="IPR004474">
    <property type="entry name" value="LytR_CpsA_psr"/>
</dbReference>
<keyword evidence="4" id="KW-0812">Transmembrane</keyword>
<gene>
    <name evidence="13" type="ORF">EDD68_10972</name>
</gene>
<evidence type="ECO:0000256" key="5">
    <source>
        <dbReference type="ARBA" id="ARBA00022968"/>
    </source>
</evidence>